<accession>K3YAC4</accession>
<proteinExistence type="predicted"/>
<dbReference type="HOGENOM" id="CLU_1535132_0_0_1"/>
<evidence type="ECO:0000313" key="1">
    <source>
        <dbReference type="EnsemblPlants" id="KQK96377"/>
    </source>
</evidence>
<reference evidence="1" key="2">
    <citation type="submission" date="2018-08" db="UniProtKB">
        <authorList>
            <consortium name="EnsemblPlants"/>
        </authorList>
    </citation>
    <scope>IDENTIFICATION</scope>
    <source>
        <strain evidence="1">Yugu1</strain>
    </source>
</reference>
<keyword evidence="2" id="KW-1185">Reference proteome</keyword>
<dbReference type="InParanoid" id="K3YAC4"/>
<dbReference type="Proteomes" id="UP000004995">
    <property type="component" value="Unassembled WGS sequence"/>
</dbReference>
<dbReference type="EnsemblPlants" id="KQK96377">
    <property type="protein sequence ID" value="KQK96377"/>
    <property type="gene ID" value="SETIT_011166mg"/>
</dbReference>
<dbReference type="Gramene" id="KQK96377">
    <property type="protein sequence ID" value="KQK96377"/>
    <property type="gene ID" value="SETIT_011166mg"/>
</dbReference>
<organism evidence="1 2">
    <name type="scientific">Setaria italica</name>
    <name type="common">Foxtail millet</name>
    <name type="synonym">Panicum italicum</name>
    <dbReference type="NCBI Taxonomy" id="4555"/>
    <lineage>
        <taxon>Eukaryota</taxon>
        <taxon>Viridiplantae</taxon>
        <taxon>Streptophyta</taxon>
        <taxon>Embryophyta</taxon>
        <taxon>Tracheophyta</taxon>
        <taxon>Spermatophyta</taxon>
        <taxon>Magnoliopsida</taxon>
        <taxon>Liliopsida</taxon>
        <taxon>Poales</taxon>
        <taxon>Poaceae</taxon>
        <taxon>PACMAD clade</taxon>
        <taxon>Panicoideae</taxon>
        <taxon>Panicodae</taxon>
        <taxon>Paniceae</taxon>
        <taxon>Cenchrinae</taxon>
        <taxon>Setaria</taxon>
    </lineage>
</organism>
<dbReference type="EMBL" id="AGNK02004110">
    <property type="status" value="NOT_ANNOTATED_CDS"/>
    <property type="molecule type" value="Genomic_DNA"/>
</dbReference>
<protein>
    <submittedName>
        <fullName evidence="1">Uncharacterized protein</fullName>
    </submittedName>
</protein>
<evidence type="ECO:0000313" key="2">
    <source>
        <dbReference type="Proteomes" id="UP000004995"/>
    </source>
</evidence>
<sequence length="175" mass="19141">MSADVQLTCTSLHLFLLRPAEPIPIKPSAAVTVCVWVRSHIPVSAPTEPVASCHPCLSRSRPTAPPAAFALSAVPPAMEHIARCRSGEDGGCRWSPLTGQQTVDAVGHRLPVSTIFCWGKGLLVEQTTEAKWQHCELERAEAKWRLHEAKPVGEKWQFPELERAGAKSRLHKATS</sequence>
<dbReference type="AlphaFoldDB" id="K3YAC4"/>
<name>K3YAC4_SETIT</name>
<reference evidence="2" key="1">
    <citation type="journal article" date="2012" name="Nat. Biotechnol.">
        <title>Reference genome sequence of the model plant Setaria.</title>
        <authorList>
            <person name="Bennetzen J.L."/>
            <person name="Schmutz J."/>
            <person name="Wang H."/>
            <person name="Percifield R."/>
            <person name="Hawkins J."/>
            <person name="Pontaroli A.C."/>
            <person name="Estep M."/>
            <person name="Feng L."/>
            <person name="Vaughn J.N."/>
            <person name="Grimwood J."/>
            <person name="Jenkins J."/>
            <person name="Barry K."/>
            <person name="Lindquist E."/>
            <person name="Hellsten U."/>
            <person name="Deshpande S."/>
            <person name="Wang X."/>
            <person name="Wu X."/>
            <person name="Mitros T."/>
            <person name="Triplett J."/>
            <person name="Yang X."/>
            <person name="Ye C.Y."/>
            <person name="Mauro-Herrera M."/>
            <person name="Wang L."/>
            <person name="Li P."/>
            <person name="Sharma M."/>
            <person name="Sharma R."/>
            <person name="Ronald P.C."/>
            <person name="Panaud O."/>
            <person name="Kellogg E.A."/>
            <person name="Brutnell T.P."/>
            <person name="Doust A.N."/>
            <person name="Tuskan G.A."/>
            <person name="Rokhsar D."/>
            <person name="Devos K.M."/>
        </authorList>
    </citation>
    <scope>NUCLEOTIDE SEQUENCE [LARGE SCALE GENOMIC DNA]</scope>
    <source>
        <strain evidence="2">cv. Yugu1</strain>
    </source>
</reference>
<dbReference type="OMA" id="PVSTIFC"/>